<sequence length="63" mass="6941">MPALPPLPGTRKKGERPLQTKETSNLKQHYIIHAAGIYGSHQYADLALIMKTNSKGKLISRGN</sequence>
<accession>A0A0F9BNR1</accession>
<protein>
    <submittedName>
        <fullName evidence="2">Uncharacterized protein</fullName>
    </submittedName>
</protein>
<gene>
    <name evidence="2" type="ORF">LCGC14_2705040</name>
</gene>
<dbReference type="EMBL" id="LAZR01048309">
    <property type="protein sequence ID" value="KKK92229.1"/>
    <property type="molecule type" value="Genomic_DNA"/>
</dbReference>
<reference evidence="2" key="1">
    <citation type="journal article" date="2015" name="Nature">
        <title>Complex archaea that bridge the gap between prokaryotes and eukaryotes.</title>
        <authorList>
            <person name="Spang A."/>
            <person name="Saw J.H."/>
            <person name="Jorgensen S.L."/>
            <person name="Zaremba-Niedzwiedzka K."/>
            <person name="Martijn J."/>
            <person name="Lind A.E."/>
            <person name="van Eijk R."/>
            <person name="Schleper C."/>
            <person name="Guy L."/>
            <person name="Ettema T.J."/>
        </authorList>
    </citation>
    <scope>NUCLEOTIDE SEQUENCE</scope>
</reference>
<organism evidence="2">
    <name type="scientific">marine sediment metagenome</name>
    <dbReference type="NCBI Taxonomy" id="412755"/>
    <lineage>
        <taxon>unclassified sequences</taxon>
        <taxon>metagenomes</taxon>
        <taxon>ecological metagenomes</taxon>
    </lineage>
</organism>
<name>A0A0F9BNR1_9ZZZZ</name>
<dbReference type="AlphaFoldDB" id="A0A0F9BNR1"/>
<comment type="caution">
    <text evidence="2">The sequence shown here is derived from an EMBL/GenBank/DDBJ whole genome shotgun (WGS) entry which is preliminary data.</text>
</comment>
<evidence type="ECO:0000313" key="2">
    <source>
        <dbReference type="EMBL" id="KKK92229.1"/>
    </source>
</evidence>
<proteinExistence type="predicted"/>
<evidence type="ECO:0000256" key="1">
    <source>
        <dbReference type="SAM" id="MobiDB-lite"/>
    </source>
</evidence>
<feature type="region of interest" description="Disordered" evidence="1">
    <location>
        <begin position="1"/>
        <end position="24"/>
    </location>
</feature>